<dbReference type="InterPro" id="IPR027417">
    <property type="entry name" value="P-loop_NTPase"/>
</dbReference>
<evidence type="ECO:0000313" key="2">
    <source>
        <dbReference type="Proteomes" id="UP000515512"/>
    </source>
</evidence>
<organism evidence="1 2">
    <name type="scientific">Nocardia huaxiensis</name>
    <dbReference type="NCBI Taxonomy" id="2755382"/>
    <lineage>
        <taxon>Bacteria</taxon>
        <taxon>Bacillati</taxon>
        <taxon>Actinomycetota</taxon>
        <taxon>Actinomycetes</taxon>
        <taxon>Mycobacteriales</taxon>
        <taxon>Nocardiaceae</taxon>
        <taxon>Nocardia</taxon>
    </lineage>
</organism>
<keyword evidence="2" id="KW-1185">Reference proteome</keyword>
<evidence type="ECO:0008006" key="3">
    <source>
        <dbReference type="Google" id="ProtNLM"/>
    </source>
</evidence>
<dbReference type="SUPFAM" id="SSF52540">
    <property type="entry name" value="P-loop containing nucleoside triphosphate hydrolases"/>
    <property type="match status" value="1"/>
</dbReference>
<protein>
    <recommendedName>
        <fullName evidence="3">G domain-containing protein</fullName>
    </recommendedName>
</protein>
<reference evidence="1 2" key="1">
    <citation type="submission" date="2020-07" db="EMBL/GenBank/DDBJ databases">
        <authorList>
            <person name="Zhuang K."/>
            <person name="Ran Y."/>
        </authorList>
    </citation>
    <scope>NUCLEOTIDE SEQUENCE [LARGE SCALE GENOMIC DNA]</scope>
    <source>
        <strain evidence="1 2">WCH-YHL-001</strain>
    </source>
</reference>
<accession>A0A7D6ZAF6</accession>
<proteinExistence type="predicted"/>
<dbReference type="Proteomes" id="UP000515512">
    <property type="component" value="Chromosome"/>
</dbReference>
<dbReference type="RefSeq" id="WP_181582086.1">
    <property type="nucleotide sequence ID" value="NZ_CP059399.1"/>
</dbReference>
<sequence>MPASRPLRIQITGRSKVGKTTLRNALSLLAAEETQPVDQPGCSAPVLDGDLIIYVLTGCPQPTDRQLTAALTAERTLVALNKAETIGTRWSDAAAAAARYAEILGVPVYPVVASLAARTRSGTFTTADLRTLQRHRTRNDPAFALAPELFTSPDLGPDVDDRRTLLEHWDLHGVACALTALRMDPTLTPHALLQILHCASGIDALYEELHRRYEQGPRG</sequence>
<dbReference type="AlphaFoldDB" id="A0A7D6ZAF6"/>
<gene>
    <name evidence="1" type="ORF">H0264_00260</name>
</gene>
<name>A0A7D6ZAF6_9NOCA</name>
<dbReference type="EMBL" id="CP059399">
    <property type="protein sequence ID" value="QLY30888.1"/>
    <property type="molecule type" value="Genomic_DNA"/>
</dbReference>
<evidence type="ECO:0000313" key="1">
    <source>
        <dbReference type="EMBL" id="QLY30888.1"/>
    </source>
</evidence>
<dbReference type="KEGG" id="nhu:H0264_00260"/>